<evidence type="ECO:0000259" key="8">
    <source>
        <dbReference type="SMART" id="SM00382"/>
    </source>
</evidence>
<evidence type="ECO:0000256" key="2">
    <source>
        <dbReference type="ARBA" id="ARBA00022448"/>
    </source>
</evidence>
<keyword evidence="2" id="KW-0813">Transport</keyword>
<evidence type="ECO:0000256" key="3">
    <source>
        <dbReference type="ARBA" id="ARBA00022475"/>
    </source>
</evidence>
<dbReference type="GO" id="GO:0005886">
    <property type="term" value="C:plasma membrane"/>
    <property type="evidence" value="ECO:0007669"/>
    <property type="project" value="UniProtKB-SubCell"/>
</dbReference>
<comment type="subcellular location">
    <subcellularLocation>
        <location evidence="1">Cell membrane</location>
        <topology evidence="1">Peripheral membrane protein</topology>
    </subcellularLocation>
</comment>
<dbReference type="RefSeq" id="WP_084304795.1">
    <property type="nucleotide sequence ID" value="NZ_FNDG01000007.1"/>
</dbReference>
<gene>
    <name evidence="9" type="ORF">SAMN05216588_10774</name>
</gene>
<protein>
    <submittedName>
        <fullName evidence="9">Predicted ATPase</fullName>
    </submittedName>
</protein>
<dbReference type="Gene3D" id="3.40.50.300">
    <property type="entry name" value="P-loop containing nucleotide triphosphate hydrolases"/>
    <property type="match status" value="2"/>
</dbReference>
<keyword evidence="7" id="KW-0472">Membrane</keyword>
<evidence type="ECO:0000256" key="6">
    <source>
        <dbReference type="ARBA" id="ARBA00023065"/>
    </source>
</evidence>
<organism evidence="9 10">
    <name type="scientific">Phytopseudomonas flavescens</name>
    <dbReference type="NCBI Taxonomy" id="29435"/>
    <lineage>
        <taxon>Bacteria</taxon>
        <taxon>Pseudomonadati</taxon>
        <taxon>Pseudomonadota</taxon>
        <taxon>Gammaproteobacteria</taxon>
        <taxon>Pseudomonadales</taxon>
        <taxon>Pseudomonadaceae</taxon>
        <taxon>Phytopseudomonas</taxon>
    </lineage>
</organism>
<dbReference type="CDD" id="cd00267">
    <property type="entry name" value="ABC_ATPase"/>
    <property type="match status" value="1"/>
</dbReference>
<evidence type="ECO:0000313" key="10">
    <source>
        <dbReference type="Proteomes" id="UP000198606"/>
    </source>
</evidence>
<dbReference type="InterPro" id="IPR041685">
    <property type="entry name" value="AAA_GajA/Old/RecF-like"/>
</dbReference>
<accession>A0A1G8F0L1</accession>
<dbReference type="GO" id="GO:0006302">
    <property type="term" value="P:double-strand break repair"/>
    <property type="evidence" value="ECO:0007669"/>
    <property type="project" value="InterPro"/>
</dbReference>
<reference evidence="9 10" key="1">
    <citation type="submission" date="2016-10" db="EMBL/GenBank/DDBJ databases">
        <authorList>
            <person name="de Groot N.N."/>
        </authorList>
    </citation>
    <scope>NUCLEOTIDE SEQUENCE [LARGE SCALE GENOMIC DNA]</scope>
    <source>
        <strain evidence="9 10">LMG 18387</strain>
    </source>
</reference>
<dbReference type="Proteomes" id="UP000198606">
    <property type="component" value="Unassembled WGS sequence"/>
</dbReference>
<keyword evidence="6" id="KW-0406">Ion transport</keyword>
<evidence type="ECO:0000256" key="5">
    <source>
        <dbReference type="ARBA" id="ARBA00023004"/>
    </source>
</evidence>
<feature type="domain" description="AAA+ ATPase" evidence="8">
    <location>
        <begin position="40"/>
        <end position="209"/>
    </location>
</feature>
<dbReference type="Pfam" id="PF13175">
    <property type="entry name" value="AAA_15"/>
    <property type="match status" value="1"/>
</dbReference>
<dbReference type="SUPFAM" id="SSF52540">
    <property type="entry name" value="P-loop containing nucleoside triphosphate hydrolases"/>
    <property type="match status" value="1"/>
</dbReference>
<dbReference type="PANTHER" id="PTHR42771">
    <property type="entry name" value="IRON(3+)-HYDROXAMATE IMPORT ATP-BINDING PROTEIN FHUC"/>
    <property type="match status" value="1"/>
</dbReference>
<sequence>MAIDKPYIREIYLKDDKSASADVHPFDIPAINRLGRMHFHPDVTFFVGENGAGKSTLLEGIAVALGFNPEGGNFSVNFSTVDSVSSLHQYLRVVRGVHRPKDGYFLRAESFFNVATYYDEGPALKGFGNKSIHSHSHGEAFMSLIVNQFKGNGIYILDEPEAALSPSRQMTAIRAIDQWVNEGSQFIIATHSPLLLSYPRSRIYQFDEEGVSVVDYEDTDCFRLTRDFLNNHERRLQQLLR</sequence>
<dbReference type="GO" id="GO:0016887">
    <property type="term" value="F:ATP hydrolysis activity"/>
    <property type="evidence" value="ECO:0007669"/>
    <property type="project" value="InterPro"/>
</dbReference>
<dbReference type="GO" id="GO:0005524">
    <property type="term" value="F:ATP binding"/>
    <property type="evidence" value="ECO:0007669"/>
    <property type="project" value="InterPro"/>
</dbReference>
<dbReference type="GO" id="GO:0006826">
    <property type="term" value="P:iron ion transport"/>
    <property type="evidence" value="ECO:0007669"/>
    <property type="project" value="UniProtKB-KW"/>
</dbReference>
<dbReference type="InterPro" id="IPR038729">
    <property type="entry name" value="Rad50/SbcC_AAA"/>
</dbReference>
<evidence type="ECO:0000256" key="1">
    <source>
        <dbReference type="ARBA" id="ARBA00004202"/>
    </source>
</evidence>
<dbReference type="InterPro" id="IPR003593">
    <property type="entry name" value="AAA+_ATPase"/>
</dbReference>
<dbReference type="InterPro" id="IPR027417">
    <property type="entry name" value="P-loop_NTPase"/>
</dbReference>
<proteinExistence type="predicted"/>
<dbReference type="Pfam" id="PF13476">
    <property type="entry name" value="AAA_23"/>
    <property type="match status" value="1"/>
</dbReference>
<keyword evidence="4" id="KW-0410">Iron transport</keyword>
<evidence type="ECO:0000313" key="9">
    <source>
        <dbReference type="EMBL" id="SDH75673.1"/>
    </source>
</evidence>
<dbReference type="InterPro" id="IPR051535">
    <property type="entry name" value="Siderophore_ABC-ATPase"/>
</dbReference>
<dbReference type="SMART" id="SM00382">
    <property type="entry name" value="AAA"/>
    <property type="match status" value="1"/>
</dbReference>
<evidence type="ECO:0000256" key="4">
    <source>
        <dbReference type="ARBA" id="ARBA00022496"/>
    </source>
</evidence>
<evidence type="ECO:0000256" key="7">
    <source>
        <dbReference type="ARBA" id="ARBA00023136"/>
    </source>
</evidence>
<dbReference type="PANTHER" id="PTHR42771:SF2">
    <property type="entry name" value="IRON(3+)-HYDROXAMATE IMPORT ATP-BINDING PROTEIN FHUC"/>
    <property type="match status" value="1"/>
</dbReference>
<dbReference type="AlphaFoldDB" id="A0A1G8F0L1"/>
<dbReference type="STRING" id="29435.SAMN05216588_10774"/>
<keyword evidence="3" id="KW-1003">Cell membrane</keyword>
<keyword evidence="5" id="KW-0408">Iron</keyword>
<dbReference type="EMBL" id="FNDG01000007">
    <property type="protein sequence ID" value="SDH75673.1"/>
    <property type="molecule type" value="Genomic_DNA"/>
</dbReference>
<name>A0A1G8F0L1_9GAMM</name>